<evidence type="ECO:0000256" key="1">
    <source>
        <dbReference type="ARBA" id="ARBA00005234"/>
    </source>
</evidence>
<feature type="compositionally biased region" description="Basic and acidic residues" evidence="5">
    <location>
        <begin position="521"/>
        <end position="530"/>
    </location>
</feature>
<evidence type="ECO:0000256" key="4">
    <source>
        <dbReference type="ARBA" id="ARBA00022807"/>
    </source>
</evidence>
<evidence type="ECO:0000259" key="6">
    <source>
        <dbReference type="PROSITE" id="PS50600"/>
    </source>
</evidence>
<dbReference type="PANTHER" id="PTHR46915">
    <property type="entry name" value="UBIQUITIN-LIKE PROTEASE 4-RELATED"/>
    <property type="match status" value="1"/>
</dbReference>
<dbReference type="AlphaFoldDB" id="A0AAX6E9C0"/>
<feature type="compositionally biased region" description="Polar residues" evidence="5">
    <location>
        <begin position="531"/>
        <end position="541"/>
    </location>
</feature>
<organism evidence="7 8">
    <name type="scientific">Iris pallida</name>
    <name type="common">Sweet iris</name>
    <dbReference type="NCBI Taxonomy" id="29817"/>
    <lineage>
        <taxon>Eukaryota</taxon>
        <taxon>Viridiplantae</taxon>
        <taxon>Streptophyta</taxon>
        <taxon>Embryophyta</taxon>
        <taxon>Tracheophyta</taxon>
        <taxon>Spermatophyta</taxon>
        <taxon>Magnoliopsida</taxon>
        <taxon>Liliopsida</taxon>
        <taxon>Asparagales</taxon>
        <taxon>Iridaceae</taxon>
        <taxon>Iridoideae</taxon>
        <taxon>Irideae</taxon>
        <taxon>Iris</taxon>
    </lineage>
</organism>
<accession>A0AAX6E9C0</accession>
<evidence type="ECO:0000313" key="7">
    <source>
        <dbReference type="EMBL" id="KAJ6800540.1"/>
    </source>
</evidence>
<dbReference type="Gene3D" id="3.30.310.130">
    <property type="entry name" value="Ubiquitin-related"/>
    <property type="match status" value="1"/>
</dbReference>
<feature type="compositionally biased region" description="Polar residues" evidence="5">
    <location>
        <begin position="146"/>
        <end position="162"/>
    </location>
</feature>
<evidence type="ECO:0000256" key="5">
    <source>
        <dbReference type="SAM" id="MobiDB-lite"/>
    </source>
</evidence>
<keyword evidence="2 7" id="KW-0645">Protease</keyword>
<dbReference type="Pfam" id="PF02902">
    <property type="entry name" value="Peptidase_C48"/>
    <property type="match status" value="1"/>
</dbReference>
<gene>
    <name evidence="7" type="ORF">M6B38_200960</name>
</gene>
<dbReference type="EMBL" id="JANAVB010038619">
    <property type="protein sequence ID" value="KAJ6800540.1"/>
    <property type="molecule type" value="Genomic_DNA"/>
</dbReference>
<dbReference type="GO" id="GO:0016926">
    <property type="term" value="P:protein desumoylation"/>
    <property type="evidence" value="ECO:0007669"/>
    <property type="project" value="UniProtKB-ARBA"/>
</dbReference>
<reference evidence="7" key="1">
    <citation type="journal article" date="2023" name="GigaByte">
        <title>Genome assembly of the bearded iris, Iris pallida Lam.</title>
        <authorList>
            <person name="Bruccoleri R.E."/>
            <person name="Oakeley E.J."/>
            <person name="Faust A.M.E."/>
            <person name="Altorfer M."/>
            <person name="Dessus-Babus S."/>
            <person name="Burckhardt D."/>
            <person name="Oertli M."/>
            <person name="Naumann U."/>
            <person name="Petersen F."/>
            <person name="Wong J."/>
        </authorList>
    </citation>
    <scope>NUCLEOTIDE SEQUENCE</scope>
    <source>
        <strain evidence="7">GSM-AAB239-AS_SAM_17_03QT</strain>
    </source>
</reference>
<reference evidence="7" key="2">
    <citation type="submission" date="2023-04" db="EMBL/GenBank/DDBJ databases">
        <authorList>
            <person name="Bruccoleri R.E."/>
            <person name="Oakeley E.J."/>
            <person name="Faust A.-M."/>
            <person name="Dessus-Babus S."/>
            <person name="Altorfer M."/>
            <person name="Burckhardt D."/>
            <person name="Oertli M."/>
            <person name="Naumann U."/>
            <person name="Petersen F."/>
            <person name="Wong J."/>
        </authorList>
    </citation>
    <scope>NUCLEOTIDE SEQUENCE</scope>
    <source>
        <strain evidence="7">GSM-AAB239-AS_SAM_17_03QT</strain>
        <tissue evidence="7">Leaf</tissue>
    </source>
</reference>
<proteinExistence type="inferred from homology"/>
<protein>
    <submittedName>
        <fullName evidence="7">Ubiquitin-like-specific protease 1D isoform X1</fullName>
    </submittedName>
</protein>
<name>A0AAX6E9C0_IRIPA</name>
<evidence type="ECO:0000256" key="3">
    <source>
        <dbReference type="ARBA" id="ARBA00022801"/>
    </source>
</evidence>
<dbReference type="InterPro" id="IPR038765">
    <property type="entry name" value="Papain-like_cys_pep_sf"/>
</dbReference>
<dbReference type="Gene3D" id="1.10.418.20">
    <property type="match status" value="1"/>
</dbReference>
<keyword evidence="3" id="KW-0378">Hydrolase</keyword>
<feature type="region of interest" description="Disordered" evidence="5">
    <location>
        <begin position="216"/>
        <end position="241"/>
    </location>
</feature>
<dbReference type="GO" id="GO:0006508">
    <property type="term" value="P:proteolysis"/>
    <property type="evidence" value="ECO:0007669"/>
    <property type="project" value="UniProtKB-KW"/>
</dbReference>
<keyword evidence="8" id="KW-1185">Reference proteome</keyword>
<dbReference type="PROSITE" id="PS50600">
    <property type="entry name" value="ULP_PROTEASE"/>
    <property type="match status" value="1"/>
</dbReference>
<feature type="compositionally biased region" description="Polar residues" evidence="5">
    <location>
        <begin position="95"/>
        <end position="120"/>
    </location>
</feature>
<feature type="domain" description="Ubiquitin-like protease family profile" evidence="6">
    <location>
        <begin position="284"/>
        <end position="477"/>
    </location>
</feature>
<keyword evidence="4" id="KW-0788">Thiol protease</keyword>
<feature type="region of interest" description="Disordered" evidence="5">
    <location>
        <begin position="1"/>
        <end position="31"/>
    </location>
</feature>
<dbReference type="Proteomes" id="UP001140949">
    <property type="component" value="Unassembled WGS sequence"/>
</dbReference>
<feature type="region of interest" description="Disordered" evidence="5">
    <location>
        <begin position="144"/>
        <end position="184"/>
    </location>
</feature>
<dbReference type="PANTHER" id="PTHR46915:SF2">
    <property type="entry name" value="UBIQUITIN-LIKE PROTEASE 4"/>
    <property type="match status" value="1"/>
</dbReference>
<evidence type="ECO:0000256" key="2">
    <source>
        <dbReference type="ARBA" id="ARBA00022670"/>
    </source>
</evidence>
<sequence length="554" mass="63372">MANPPLNLDWNEILPQNKEPSPPPEVEVVGGSEWSGLSDRELHEKIRRIVGNINRLADKLPDRGAKLRSNLRQLQTELDSRKLDGKRKIAGENGMATQSRTTESSGTFRDSSPSCMPTESNMNSSFVSLFSAKIEQRAVPSCNGAWRSTNRVNSESLKTNGQLHARRERARAPSPPSRISCRSSPFSCVSSLSKKDKQDSSANVCKTSESSNSLSEQRSFLISSSERKRASDNRHGLDSRSKKVQVVLLDEEEPETKQQILLDAHDDRKETKVYYPSRDDVECIELSTSDIECLEPERYITSPIMNFYIRYLRRPLSPIGKPRGEYHFFNTYFFSKLEEAVSSCKGDRDERFMKLRRWFKGVNIFQKAYIFLPIHGDLHWSLVIICVPAKEDESGPIVLHLDSLGFHASTSILDMVICYLKEEWKNLNQNGPPPDLPISERIWANLPRRIEKKKLMVPQQKNEYDCGLFVLYFMERFIEEAPERLKKKDLDMFGSKWFQPEEASGLRKRIKDLLAEEFENAKLENGREPESPTSSSNSLENVEQCIDLNTIPET</sequence>
<dbReference type="GO" id="GO:0008234">
    <property type="term" value="F:cysteine-type peptidase activity"/>
    <property type="evidence" value="ECO:0007669"/>
    <property type="project" value="UniProtKB-KW"/>
</dbReference>
<comment type="caution">
    <text evidence="7">The sequence shown here is derived from an EMBL/GenBank/DDBJ whole genome shotgun (WGS) entry which is preliminary data.</text>
</comment>
<feature type="compositionally biased region" description="Basic and acidic residues" evidence="5">
    <location>
        <begin position="225"/>
        <end position="241"/>
    </location>
</feature>
<comment type="similarity">
    <text evidence="1">Belongs to the peptidase C48 family.</text>
</comment>
<evidence type="ECO:0000313" key="8">
    <source>
        <dbReference type="Proteomes" id="UP001140949"/>
    </source>
</evidence>
<feature type="region of interest" description="Disordered" evidence="5">
    <location>
        <begin position="86"/>
        <end position="120"/>
    </location>
</feature>
<dbReference type="SUPFAM" id="SSF54001">
    <property type="entry name" value="Cysteine proteinases"/>
    <property type="match status" value="1"/>
</dbReference>
<dbReference type="InterPro" id="IPR003653">
    <property type="entry name" value="Peptidase_C48_C"/>
</dbReference>
<feature type="region of interest" description="Disordered" evidence="5">
    <location>
        <begin position="521"/>
        <end position="554"/>
    </location>
</feature>